<evidence type="ECO:0000259" key="6">
    <source>
        <dbReference type="Pfam" id="PF25917"/>
    </source>
</evidence>
<feature type="domain" description="p-hydroxybenzoic acid efflux pump subunit AaeA-like beta-barrel" evidence="7">
    <location>
        <begin position="190"/>
        <end position="285"/>
    </location>
</feature>
<proteinExistence type="inferred from homology"/>
<organism evidence="8 9">
    <name type="scientific">Pseudaeromonas paramecii</name>
    <dbReference type="NCBI Taxonomy" id="2138166"/>
    <lineage>
        <taxon>Bacteria</taxon>
        <taxon>Pseudomonadati</taxon>
        <taxon>Pseudomonadota</taxon>
        <taxon>Gammaproteobacteria</taxon>
        <taxon>Aeromonadales</taxon>
        <taxon>Aeromonadaceae</taxon>
        <taxon>Pseudaeromonas</taxon>
    </lineage>
</organism>
<feature type="coiled-coil region" evidence="5">
    <location>
        <begin position="123"/>
        <end position="157"/>
    </location>
</feature>
<dbReference type="Proteomes" id="UP001501321">
    <property type="component" value="Unassembled WGS sequence"/>
</dbReference>
<keyword evidence="2" id="KW-0812">Transmembrane</keyword>
<evidence type="ECO:0000256" key="5">
    <source>
        <dbReference type="SAM" id="Coils"/>
    </source>
</evidence>
<dbReference type="Pfam" id="PF25917">
    <property type="entry name" value="BSH_RND"/>
    <property type="match status" value="1"/>
</dbReference>
<comment type="caution">
    <text evidence="8">The sequence shown here is derived from an EMBL/GenBank/DDBJ whole genome shotgun (WGS) entry which is preliminary data.</text>
</comment>
<gene>
    <name evidence="8" type="ORF">GCM10023095_25690</name>
</gene>
<sequence>MGSFWILLPRLVATLALVGLAALAGVHLFDYYQAAPWTRDARVRTELIRLTSDVAGFVSEVRVADNQLVHQGDLLFVVDKSRYALAVADAEANVARLTVSAAQKARDARRTQRLDQMVSQAAREQSQSEAQVAAAELQQAKVALQQAQLDLARTEIRAPCDGYVTNFSLHVGDYQQAGSPALALLSAKEFYVVGYFEETKLPRIQVGDPVEIRLMGIAQPLTGQVSSIAGGIQDDVQSGSQGELADVSPTFEWVRLAQRIPVRITLDPAPEGGRLVAGQTASVTVLEDETSRLAKRPEAAASARG</sequence>
<dbReference type="PANTHER" id="PTHR30367">
    <property type="entry name" value="P-HYDROXYBENZOIC ACID EFFLUX PUMP SUBUNIT AAEA-RELATED"/>
    <property type="match status" value="1"/>
</dbReference>
<dbReference type="RefSeq" id="WP_345013742.1">
    <property type="nucleotide sequence ID" value="NZ_BAABFC010000017.1"/>
</dbReference>
<evidence type="ECO:0000256" key="3">
    <source>
        <dbReference type="ARBA" id="ARBA00022989"/>
    </source>
</evidence>
<dbReference type="EMBL" id="BAABFC010000017">
    <property type="protein sequence ID" value="GAA4501850.1"/>
    <property type="molecule type" value="Genomic_DNA"/>
</dbReference>
<keyword evidence="5" id="KW-0175">Coiled coil</keyword>
<accession>A0ABP8QIY7</accession>
<dbReference type="Pfam" id="PF25963">
    <property type="entry name" value="Beta-barrel_AAEA"/>
    <property type="match status" value="1"/>
</dbReference>
<dbReference type="NCBIfam" id="TIGR01730">
    <property type="entry name" value="RND_mfp"/>
    <property type="match status" value="1"/>
</dbReference>
<comment type="similarity">
    <text evidence="1">Belongs to the membrane fusion protein (MFP) (TC 8.A.1) family.</text>
</comment>
<evidence type="ECO:0000259" key="7">
    <source>
        <dbReference type="Pfam" id="PF25963"/>
    </source>
</evidence>
<dbReference type="InterPro" id="IPR006143">
    <property type="entry name" value="RND_pump_MFP"/>
</dbReference>
<dbReference type="InterPro" id="IPR050393">
    <property type="entry name" value="MFP_Efflux_Pump"/>
</dbReference>
<dbReference type="Gene3D" id="2.40.50.100">
    <property type="match status" value="1"/>
</dbReference>
<dbReference type="InterPro" id="IPR058625">
    <property type="entry name" value="MdtA-like_BSH"/>
</dbReference>
<evidence type="ECO:0000256" key="4">
    <source>
        <dbReference type="ARBA" id="ARBA00023136"/>
    </source>
</evidence>
<dbReference type="PANTHER" id="PTHR30367:SF12">
    <property type="entry name" value="P-HYDROXYBENZOIC ACID EFFLUX PUMP SUBUNIT AAEA"/>
    <property type="match status" value="1"/>
</dbReference>
<protein>
    <submittedName>
        <fullName evidence="8">Efflux RND transporter periplasmic adaptor subunit</fullName>
    </submittedName>
</protein>
<evidence type="ECO:0000256" key="1">
    <source>
        <dbReference type="ARBA" id="ARBA00009477"/>
    </source>
</evidence>
<keyword evidence="4" id="KW-0472">Membrane</keyword>
<name>A0ABP8QIY7_9GAMM</name>
<feature type="domain" description="Multidrug resistance protein MdtA-like barrel-sandwich hybrid" evidence="6">
    <location>
        <begin position="49"/>
        <end position="183"/>
    </location>
</feature>
<dbReference type="Gene3D" id="2.40.30.170">
    <property type="match status" value="1"/>
</dbReference>
<evidence type="ECO:0000256" key="2">
    <source>
        <dbReference type="ARBA" id="ARBA00022692"/>
    </source>
</evidence>
<keyword evidence="3" id="KW-1133">Transmembrane helix</keyword>
<reference evidence="9" key="1">
    <citation type="journal article" date="2019" name="Int. J. Syst. Evol. Microbiol.">
        <title>The Global Catalogue of Microorganisms (GCM) 10K type strain sequencing project: providing services to taxonomists for standard genome sequencing and annotation.</title>
        <authorList>
            <consortium name="The Broad Institute Genomics Platform"/>
            <consortium name="The Broad Institute Genome Sequencing Center for Infectious Disease"/>
            <person name="Wu L."/>
            <person name="Ma J."/>
        </authorList>
    </citation>
    <scope>NUCLEOTIDE SEQUENCE [LARGE SCALE GENOMIC DNA]</scope>
    <source>
        <strain evidence="9">JCM 32226</strain>
    </source>
</reference>
<keyword evidence="9" id="KW-1185">Reference proteome</keyword>
<dbReference type="InterPro" id="IPR058634">
    <property type="entry name" value="AaeA-lik-b-barrel"/>
</dbReference>
<evidence type="ECO:0000313" key="9">
    <source>
        <dbReference type="Proteomes" id="UP001501321"/>
    </source>
</evidence>
<dbReference type="SUPFAM" id="SSF111369">
    <property type="entry name" value="HlyD-like secretion proteins"/>
    <property type="match status" value="1"/>
</dbReference>
<evidence type="ECO:0000313" key="8">
    <source>
        <dbReference type="EMBL" id="GAA4501850.1"/>
    </source>
</evidence>